<keyword evidence="1" id="KW-1133">Transmembrane helix</keyword>
<evidence type="ECO:0000313" key="5">
    <source>
        <dbReference type="Proteomes" id="UP001339962"/>
    </source>
</evidence>
<sequence>MIRANPYETRWFFGGPFLGGLLGGLVGSALIPPLFYGYPRPYGPFPPYGPYPYGGYWY</sequence>
<gene>
    <name evidence="3" type="ORF">P9850_11265</name>
    <name evidence="2" type="ORF">PNH38_13850</name>
</gene>
<name>A0ABD5IXS4_9BACL</name>
<comment type="caution">
    <text evidence="3">The sequence shown here is derived from an EMBL/GenBank/DDBJ whole genome shotgun (WGS) entry which is preliminary data.</text>
</comment>
<keyword evidence="1" id="KW-0812">Transmembrane</keyword>
<evidence type="ECO:0000256" key="1">
    <source>
        <dbReference type="SAM" id="Phobius"/>
    </source>
</evidence>
<dbReference type="EMBL" id="JARTLI010000020">
    <property type="protein sequence ID" value="MED5052429.1"/>
    <property type="molecule type" value="Genomic_DNA"/>
</dbReference>
<feature type="transmembrane region" description="Helical" evidence="1">
    <location>
        <begin position="12"/>
        <end position="36"/>
    </location>
</feature>
<protein>
    <submittedName>
        <fullName evidence="3">Uncharacterized protein</fullName>
    </submittedName>
</protein>
<accession>A0ABD5IXS4</accession>
<evidence type="ECO:0000313" key="2">
    <source>
        <dbReference type="EMBL" id="MDE8564943.1"/>
    </source>
</evidence>
<dbReference type="Proteomes" id="UP001339962">
    <property type="component" value="Unassembled WGS sequence"/>
</dbReference>
<reference evidence="3 5" key="2">
    <citation type="submission" date="2023-03" db="EMBL/GenBank/DDBJ databases">
        <title>Bacillus Genome Sequencing.</title>
        <authorList>
            <person name="Dunlap C."/>
        </authorList>
    </citation>
    <scope>NUCLEOTIDE SEQUENCE [LARGE SCALE GENOMIC DNA]</scope>
    <source>
        <strain evidence="3 5">NRS-38</strain>
    </source>
</reference>
<evidence type="ECO:0000313" key="4">
    <source>
        <dbReference type="Proteomes" id="UP001213979"/>
    </source>
</evidence>
<dbReference type="Proteomes" id="UP001213979">
    <property type="component" value="Unassembled WGS sequence"/>
</dbReference>
<proteinExistence type="predicted"/>
<dbReference type="AlphaFoldDB" id="A0ABD5IXS4"/>
<keyword evidence="1" id="KW-0472">Membrane</keyword>
<dbReference type="RefSeq" id="WP_172798659.1">
    <property type="nucleotide sequence ID" value="NZ_JACIDF010000012.1"/>
</dbReference>
<reference evidence="2 4" key="1">
    <citation type="submission" date="2023-01" db="EMBL/GenBank/DDBJ databases">
        <title>Genome-based reclassification of Anoxybacillus geothermalis as a later heterotypic synonym of Anoxybacillus rupiensis.</title>
        <authorList>
            <person name="Inan Bektas K."/>
            <person name="Canakci S."/>
            <person name="Belduz A.A."/>
            <person name="Guler H.H."/>
        </authorList>
    </citation>
    <scope>NUCLEOTIDE SEQUENCE [LARGE SCALE GENOMIC DNA]</scope>
    <source>
        <strain evidence="2 4">DSM 17127</strain>
    </source>
</reference>
<evidence type="ECO:0000313" key="3">
    <source>
        <dbReference type="EMBL" id="MED5052429.1"/>
    </source>
</evidence>
<keyword evidence="4" id="KW-1185">Reference proteome</keyword>
<organism evidence="3 5">
    <name type="scientific">Anoxybacteroides rupiense</name>
    <dbReference type="NCBI Taxonomy" id="311460"/>
    <lineage>
        <taxon>Bacteria</taxon>
        <taxon>Bacillati</taxon>
        <taxon>Bacillota</taxon>
        <taxon>Bacilli</taxon>
        <taxon>Bacillales</taxon>
        <taxon>Anoxybacillaceae</taxon>
        <taxon>Anoxybacteroides</taxon>
    </lineage>
</organism>
<dbReference type="EMBL" id="JAQOTG010000015">
    <property type="protein sequence ID" value="MDE8564943.1"/>
    <property type="molecule type" value="Genomic_DNA"/>
</dbReference>